<dbReference type="GO" id="GO:0022857">
    <property type="term" value="F:transmembrane transporter activity"/>
    <property type="evidence" value="ECO:0007669"/>
    <property type="project" value="TreeGrafter"/>
</dbReference>
<organism evidence="8 9">
    <name type="scientific">Armillaria ostoyae</name>
    <name type="common">Armillaria root rot fungus</name>
    <dbReference type="NCBI Taxonomy" id="47428"/>
    <lineage>
        <taxon>Eukaryota</taxon>
        <taxon>Fungi</taxon>
        <taxon>Dikarya</taxon>
        <taxon>Basidiomycota</taxon>
        <taxon>Agaricomycotina</taxon>
        <taxon>Agaricomycetes</taxon>
        <taxon>Agaricomycetidae</taxon>
        <taxon>Agaricales</taxon>
        <taxon>Marasmiineae</taxon>
        <taxon>Physalacriaceae</taxon>
        <taxon>Armillaria</taxon>
    </lineage>
</organism>
<dbReference type="STRING" id="47428.A0A284S046"/>
<feature type="compositionally biased region" description="Basic and acidic residues" evidence="6">
    <location>
        <begin position="249"/>
        <end position="258"/>
    </location>
</feature>
<evidence type="ECO:0000313" key="9">
    <source>
        <dbReference type="Proteomes" id="UP000219338"/>
    </source>
</evidence>
<comment type="subcellular location">
    <subcellularLocation>
        <location evidence="1">Membrane</location>
        <topology evidence="1">Multi-pass membrane protein</topology>
    </subcellularLocation>
</comment>
<dbReference type="AlphaFoldDB" id="A0A284S046"/>
<keyword evidence="2" id="KW-0813">Transport</keyword>
<accession>A0A284S046</accession>
<dbReference type="OMA" id="NWERDAR"/>
<feature type="transmembrane region" description="Helical" evidence="7">
    <location>
        <begin position="189"/>
        <end position="212"/>
    </location>
</feature>
<feature type="transmembrane region" description="Helical" evidence="7">
    <location>
        <begin position="156"/>
        <end position="177"/>
    </location>
</feature>
<evidence type="ECO:0000256" key="6">
    <source>
        <dbReference type="SAM" id="MobiDB-lite"/>
    </source>
</evidence>
<keyword evidence="9" id="KW-1185">Reference proteome</keyword>
<evidence type="ECO:0000256" key="3">
    <source>
        <dbReference type="ARBA" id="ARBA00022692"/>
    </source>
</evidence>
<feature type="transmembrane region" description="Helical" evidence="7">
    <location>
        <begin position="32"/>
        <end position="54"/>
    </location>
</feature>
<dbReference type="Proteomes" id="UP000219338">
    <property type="component" value="Unassembled WGS sequence"/>
</dbReference>
<evidence type="ECO:0000313" key="8">
    <source>
        <dbReference type="EMBL" id="SJL14385.1"/>
    </source>
</evidence>
<protein>
    <submittedName>
        <fullName evidence="8">Uncharacterized protein</fullName>
    </submittedName>
</protein>
<evidence type="ECO:0000256" key="1">
    <source>
        <dbReference type="ARBA" id="ARBA00004141"/>
    </source>
</evidence>
<dbReference type="SUPFAM" id="SSF103473">
    <property type="entry name" value="MFS general substrate transporter"/>
    <property type="match status" value="1"/>
</dbReference>
<dbReference type="GO" id="GO:0016020">
    <property type="term" value="C:membrane"/>
    <property type="evidence" value="ECO:0007669"/>
    <property type="project" value="UniProtKB-SubCell"/>
</dbReference>
<dbReference type="PANTHER" id="PTHR43791">
    <property type="entry name" value="PERMEASE-RELATED"/>
    <property type="match status" value="1"/>
</dbReference>
<evidence type="ECO:0000256" key="2">
    <source>
        <dbReference type="ARBA" id="ARBA00022448"/>
    </source>
</evidence>
<feature type="region of interest" description="Disordered" evidence="6">
    <location>
        <begin position="239"/>
        <end position="258"/>
    </location>
</feature>
<feature type="transmembrane region" description="Helical" evidence="7">
    <location>
        <begin position="66"/>
        <end position="84"/>
    </location>
</feature>
<reference evidence="9" key="1">
    <citation type="journal article" date="2017" name="Nat. Ecol. Evol.">
        <title>Genome expansion and lineage-specific genetic innovations in the forest pathogenic fungi Armillaria.</title>
        <authorList>
            <person name="Sipos G."/>
            <person name="Prasanna A.N."/>
            <person name="Walter M.C."/>
            <person name="O'Connor E."/>
            <person name="Balint B."/>
            <person name="Krizsan K."/>
            <person name="Kiss B."/>
            <person name="Hess J."/>
            <person name="Varga T."/>
            <person name="Slot J."/>
            <person name="Riley R."/>
            <person name="Boka B."/>
            <person name="Rigling D."/>
            <person name="Barry K."/>
            <person name="Lee J."/>
            <person name="Mihaltcheva S."/>
            <person name="LaButti K."/>
            <person name="Lipzen A."/>
            <person name="Waldron R."/>
            <person name="Moloney N.M."/>
            <person name="Sperisen C."/>
            <person name="Kredics L."/>
            <person name="Vagvoelgyi C."/>
            <person name="Patrignani A."/>
            <person name="Fitzpatrick D."/>
            <person name="Nagy I."/>
            <person name="Doyle S."/>
            <person name="Anderson J.B."/>
            <person name="Grigoriev I.V."/>
            <person name="Gueldener U."/>
            <person name="Muensterkoetter M."/>
            <person name="Nagy L.G."/>
        </authorList>
    </citation>
    <scope>NUCLEOTIDE SEQUENCE [LARGE SCALE GENOMIC DNA]</scope>
    <source>
        <strain evidence="9">C18/9</strain>
    </source>
</reference>
<keyword evidence="5 7" id="KW-0472">Membrane</keyword>
<proteinExistence type="predicted"/>
<keyword evidence="4 7" id="KW-1133">Transmembrane helix</keyword>
<evidence type="ECO:0000256" key="7">
    <source>
        <dbReference type="SAM" id="Phobius"/>
    </source>
</evidence>
<dbReference type="Gene3D" id="1.20.1250.20">
    <property type="entry name" value="MFS general substrate transporter like domains"/>
    <property type="match status" value="1"/>
</dbReference>
<gene>
    <name evidence="8" type="ORF">ARMOST_17841</name>
</gene>
<sequence>MRLSMWMAMNGGTGMVGSLLSWGLGQRPFSAIIFLVSSIFSVPSGGIGALGPLIIQGFGFNSFDTILFNIPFSAMQVIVTLLAAEISTRLKPKWPVVFALTLPPIAGASALYTLGRGVELRNTLLGCYYVLSFFTSLQPMLYTWSSQNTAGNTKKLCSTGIIFVAQCAGNIVGPLLYTTDQKPYYHRGLIASLICWILLSVLILVTAAYPSFLNRGQAAKRRQLGKAGKVADRSLQKANDYNVDEDNEGEAKNDQSFDDLTDRQNEDFIYVL</sequence>
<evidence type="ECO:0000256" key="4">
    <source>
        <dbReference type="ARBA" id="ARBA00022989"/>
    </source>
</evidence>
<dbReference type="OrthoDB" id="6730379at2759"/>
<dbReference type="PANTHER" id="PTHR43791:SF59">
    <property type="entry name" value="TRANSPORTER, PUTATIVE (AFU_ORTHOLOGUE AFUA_1G06550)-RELATED"/>
    <property type="match status" value="1"/>
</dbReference>
<keyword evidence="3 7" id="KW-0812">Transmembrane</keyword>
<evidence type="ECO:0000256" key="5">
    <source>
        <dbReference type="ARBA" id="ARBA00023136"/>
    </source>
</evidence>
<feature type="transmembrane region" description="Helical" evidence="7">
    <location>
        <begin position="96"/>
        <end position="114"/>
    </location>
</feature>
<name>A0A284S046_ARMOS</name>
<dbReference type="EMBL" id="FUEG01000023">
    <property type="protein sequence ID" value="SJL14385.1"/>
    <property type="molecule type" value="Genomic_DNA"/>
</dbReference>
<feature type="transmembrane region" description="Helical" evidence="7">
    <location>
        <begin position="126"/>
        <end position="144"/>
    </location>
</feature>
<dbReference type="InterPro" id="IPR036259">
    <property type="entry name" value="MFS_trans_sf"/>
</dbReference>